<reference evidence="2 3" key="1">
    <citation type="journal article" date="2011" name="PLoS Genet.">
        <title>Comparative genomic analysis of human fungal pathogens causing paracoccidioidomycosis.</title>
        <authorList>
            <person name="Desjardins C.A."/>
            <person name="Champion M.D."/>
            <person name="Holder J.W."/>
            <person name="Muszewska A."/>
            <person name="Goldberg J."/>
            <person name="Bailao A.M."/>
            <person name="Brigido M.M."/>
            <person name="Ferreira M.E."/>
            <person name="Garcia A.M."/>
            <person name="Grynberg M."/>
            <person name="Gujja S."/>
            <person name="Heiman D.I."/>
            <person name="Henn M.R."/>
            <person name="Kodira C.D."/>
            <person name="Leon-Narvaez H."/>
            <person name="Longo L.V."/>
            <person name="Ma L.J."/>
            <person name="Malavazi I."/>
            <person name="Matsuo A.L."/>
            <person name="Morais F.V."/>
            <person name="Pereira M."/>
            <person name="Rodriguez-Brito S."/>
            <person name="Sakthikumar S."/>
            <person name="Salem-Izacc S.M."/>
            <person name="Sykes S.M."/>
            <person name="Teixeira M.M."/>
            <person name="Vallejo M.C."/>
            <person name="Walter M.E."/>
            <person name="Yandava C."/>
            <person name="Young S."/>
            <person name="Zeng Q."/>
            <person name="Zucker J."/>
            <person name="Felipe M.S."/>
            <person name="Goldman G.H."/>
            <person name="Haas B.J."/>
            <person name="McEwen J.G."/>
            <person name="Nino-Vega G."/>
            <person name="Puccia R."/>
            <person name="San-Blas G."/>
            <person name="Soares C.M."/>
            <person name="Birren B.W."/>
            <person name="Cuomo C.A."/>
        </authorList>
    </citation>
    <scope>NUCLEOTIDE SEQUENCE [LARGE SCALE GENOMIC DNA]</scope>
    <source>
        <strain evidence="2 3">Pb18</strain>
    </source>
</reference>
<organism evidence="2 3">
    <name type="scientific">Paracoccidioides brasiliensis (strain Pb18)</name>
    <dbReference type="NCBI Taxonomy" id="502780"/>
    <lineage>
        <taxon>Eukaryota</taxon>
        <taxon>Fungi</taxon>
        <taxon>Dikarya</taxon>
        <taxon>Ascomycota</taxon>
        <taxon>Pezizomycotina</taxon>
        <taxon>Eurotiomycetes</taxon>
        <taxon>Eurotiomycetidae</taxon>
        <taxon>Onygenales</taxon>
        <taxon>Ajellomycetaceae</taxon>
        <taxon>Paracoccidioides</taxon>
    </lineage>
</organism>
<dbReference type="GeneID" id="22588005"/>
<dbReference type="RefSeq" id="XP_010761966.1">
    <property type="nucleotide sequence ID" value="XM_010763664.1"/>
</dbReference>
<evidence type="ECO:0000313" key="3">
    <source>
        <dbReference type="Proteomes" id="UP000001628"/>
    </source>
</evidence>
<proteinExistence type="predicted"/>
<accession>A0A0A0HU24</accession>
<evidence type="ECO:0000313" key="2">
    <source>
        <dbReference type="EMBL" id="KGM91793.1"/>
    </source>
</evidence>
<sequence>MNKTNESHDDATAGDVDGWKIPRLIAVQDDCPAQPAPKKGPTATSVKYGSRHIK</sequence>
<feature type="region of interest" description="Disordered" evidence="1">
    <location>
        <begin position="29"/>
        <end position="54"/>
    </location>
</feature>
<protein>
    <submittedName>
        <fullName evidence="2">Uncharacterized protein</fullName>
    </submittedName>
</protein>
<dbReference type="HOGENOM" id="CLU_3050941_0_0_1"/>
<gene>
    <name evidence="2" type="ORF">PADG_12108</name>
</gene>
<dbReference type="VEuPathDB" id="FungiDB:PADG_12108"/>
<dbReference type="InParanoid" id="A0A0A0HU24"/>
<evidence type="ECO:0000256" key="1">
    <source>
        <dbReference type="SAM" id="MobiDB-lite"/>
    </source>
</evidence>
<dbReference type="EMBL" id="KN275964">
    <property type="protein sequence ID" value="KGM91793.1"/>
    <property type="molecule type" value="Genomic_DNA"/>
</dbReference>
<dbReference type="KEGG" id="pbn:PADG_12108"/>
<dbReference type="Proteomes" id="UP000001628">
    <property type="component" value="Unassembled WGS sequence"/>
</dbReference>
<keyword evidence="3" id="KW-1185">Reference proteome</keyword>
<dbReference type="AlphaFoldDB" id="A0A0A0HU24"/>
<name>A0A0A0HU24_PARBD</name>